<evidence type="ECO:0000256" key="1">
    <source>
        <dbReference type="ARBA" id="ARBA00004123"/>
    </source>
</evidence>
<evidence type="ECO:0000256" key="8">
    <source>
        <dbReference type="ARBA" id="ARBA00022859"/>
    </source>
</evidence>
<keyword evidence="7" id="KW-0399">Innate immunity</keyword>
<evidence type="ECO:0000256" key="11">
    <source>
        <dbReference type="ARBA" id="ARBA00023242"/>
    </source>
</evidence>
<evidence type="ECO:0000256" key="7">
    <source>
        <dbReference type="ARBA" id="ARBA00022588"/>
    </source>
</evidence>
<dbReference type="GO" id="GO:0045087">
    <property type="term" value="P:innate immune response"/>
    <property type="evidence" value="ECO:0007669"/>
    <property type="project" value="UniProtKB-KW"/>
</dbReference>
<sequence length="390" mass="45271">MSLPLGKTLAQYGYLTLSNLIKTTVQKRSPIITAKNQLTWSQTKFYATQNKNNKEIIRSDFFQDIKNKNRDSYLEMLHFYKTEVKRKGGHVEFIYAALKYMKEFGVEKDLQVYKSLIDIFPKGKMVPRNIFQAEFMHYPKHQQCAIDILEQMEENGVMPDWDMEDQLVNVFGKRGHPVRRYWRMMYWMPKFKNASPWPLPSTVPSDAFELALLAIDRITSVDVNSEVSVLKTSDVKDSIEDTWIVSGQSPDQIKLLSELPSKTPLYVEGRYRIWLRNQSVTYFVLRADVRRNVEIENTDDISNLKIPFFSEPTKLPQKKLTVHEQEDGIILAVCSTGTSGRDSLLSWIRLLEKTNPRLGEFPVVFTLKAPPEDSLIPTENKESEEEVKDK</sequence>
<evidence type="ECO:0000256" key="10">
    <source>
        <dbReference type="ARBA" id="ARBA00023128"/>
    </source>
</evidence>
<feature type="domain" description="ECSIT C-terminal" evidence="13">
    <location>
        <begin position="249"/>
        <end position="368"/>
    </location>
</feature>
<keyword evidence="8" id="KW-0391">Immunity</keyword>
<evidence type="ECO:0000256" key="9">
    <source>
        <dbReference type="ARBA" id="ARBA00022946"/>
    </source>
</evidence>
<keyword evidence="11" id="KW-0539">Nucleus</keyword>
<accession>A0AAW1CF64</accession>
<evidence type="ECO:0000256" key="3">
    <source>
        <dbReference type="ARBA" id="ARBA00004496"/>
    </source>
</evidence>
<evidence type="ECO:0000313" key="14">
    <source>
        <dbReference type="EMBL" id="KAK9496834.1"/>
    </source>
</evidence>
<dbReference type="PANTHER" id="PTHR13113">
    <property type="entry name" value="ECSIT EVOLUTIONARILY CONSERVED SIGNALING INTERMEDIATE IN TOLL PATHWAYS"/>
    <property type="match status" value="1"/>
</dbReference>
<gene>
    <name evidence="14" type="ORF">O3M35_012940</name>
</gene>
<dbReference type="SMART" id="SM01284">
    <property type="entry name" value="ECSIT_Cterm"/>
    <property type="match status" value="1"/>
</dbReference>
<dbReference type="GO" id="GO:0007178">
    <property type="term" value="P:cell surface receptor protein serine/threonine kinase signaling pathway"/>
    <property type="evidence" value="ECO:0007669"/>
    <property type="project" value="TreeGrafter"/>
</dbReference>
<dbReference type="InterPro" id="IPR011990">
    <property type="entry name" value="TPR-like_helical_dom_sf"/>
</dbReference>
<keyword evidence="9" id="KW-0809">Transit peptide</keyword>
<comment type="subcellular location">
    <subcellularLocation>
        <location evidence="3">Cytoplasm</location>
    </subcellularLocation>
    <subcellularLocation>
        <location evidence="2">Mitochondrion</location>
    </subcellularLocation>
    <subcellularLocation>
        <location evidence="1">Nucleus</location>
    </subcellularLocation>
</comment>
<evidence type="ECO:0000256" key="12">
    <source>
        <dbReference type="SAM" id="MobiDB-lite"/>
    </source>
</evidence>
<dbReference type="EMBL" id="JAPXFL010000048">
    <property type="protein sequence ID" value="KAK9496834.1"/>
    <property type="molecule type" value="Genomic_DNA"/>
</dbReference>
<dbReference type="Pfam" id="PF14784">
    <property type="entry name" value="ECSIT_C"/>
    <property type="match status" value="1"/>
</dbReference>
<evidence type="ECO:0000259" key="13">
    <source>
        <dbReference type="SMART" id="SM01284"/>
    </source>
</evidence>
<keyword evidence="10" id="KW-0496">Mitochondrion</keyword>
<dbReference type="InterPro" id="IPR010418">
    <property type="entry name" value="ECSIT"/>
</dbReference>
<comment type="caution">
    <text evidence="14">The sequence shown here is derived from an EMBL/GenBank/DDBJ whole genome shotgun (WGS) entry which is preliminary data.</text>
</comment>
<dbReference type="AlphaFoldDB" id="A0AAW1CF64"/>
<organism evidence="14 15">
    <name type="scientific">Rhynocoris fuscipes</name>
    <dbReference type="NCBI Taxonomy" id="488301"/>
    <lineage>
        <taxon>Eukaryota</taxon>
        <taxon>Metazoa</taxon>
        <taxon>Ecdysozoa</taxon>
        <taxon>Arthropoda</taxon>
        <taxon>Hexapoda</taxon>
        <taxon>Insecta</taxon>
        <taxon>Pterygota</taxon>
        <taxon>Neoptera</taxon>
        <taxon>Paraneoptera</taxon>
        <taxon>Hemiptera</taxon>
        <taxon>Heteroptera</taxon>
        <taxon>Panheteroptera</taxon>
        <taxon>Cimicomorpha</taxon>
        <taxon>Reduviidae</taxon>
        <taxon>Harpactorinae</taxon>
        <taxon>Harpactorini</taxon>
        <taxon>Rhynocoris</taxon>
    </lineage>
</organism>
<dbReference type="Gene3D" id="1.25.40.10">
    <property type="entry name" value="Tetratricopeptide repeat domain"/>
    <property type="match status" value="1"/>
</dbReference>
<dbReference type="InterPro" id="IPR046448">
    <property type="entry name" value="ECSIT_N"/>
</dbReference>
<name>A0AAW1CF64_9HEMI</name>
<proteinExistence type="inferred from homology"/>
<dbReference type="PANTHER" id="PTHR13113:SF1">
    <property type="entry name" value="EVOLUTIONARILY CONSERVED SIGNALING INTERMEDIATE IN TOLL PATHWAY, MITOCHONDRIAL"/>
    <property type="match status" value="1"/>
</dbReference>
<dbReference type="GO" id="GO:0005739">
    <property type="term" value="C:mitochondrion"/>
    <property type="evidence" value="ECO:0007669"/>
    <property type="project" value="UniProtKB-SubCell"/>
</dbReference>
<evidence type="ECO:0000256" key="2">
    <source>
        <dbReference type="ARBA" id="ARBA00004173"/>
    </source>
</evidence>
<comment type="similarity">
    <text evidence="4">Belongs to the ECSIT family.</text>
</comment>
<feature type="region of interest" description="Disordered" evidence="12">
    <location>
        <begin position="371"/>
        <end position="390"/>
    </location>
</feature>
<evidence type="ECO:0000256" key="4">
    <source>
        <dbReference type="ARBA" id="ARBA00007674"/>
    </source>
</evidence>
<evidence type="ECO:0000313" key="15">
    <source>
        <dbReference type="Proteomes" id="UP001461498"/>
    </source>
</evidence>
<evidence type="ECO:0000256" key="6">
    <source>
        <dbReference type="ARBA" id="ARBA00022490"/>
    </source>
</evidence>
<dbReference type="Pfam" id="PF06239">
    <property type="entry name" value="ECSIT_N"/>
    <property type="match status" value="1"/>
</dbReference>
<dbReference type="InterPro" id="IPR029342">
    <property type="entry name" value="ECIST_C"/>
</dbReference>
<evidence type="ECO:0000256" key="5">
    <source>
        <dbReference type="ARBA" id="ARBA00019998"/>
    </source>
</evidence>
<dbReference type="GO" id="GO:0005634">
    <property type="term" value="C:nucleus"/>
    <property type="evidence" value="ECO:0007669"/>
    <property type="project" value="UniProtKB-SubCell"/>
</dbReference>
<reference evidence="14 15" key="1">
    <citation type="submission" date="2022-12" db="EMBL/GenBank/DDBJ databases">
        <title>Chromosome-level genome assembly of true bugs.</title>
        <authorList>
            <person name="Ma L."/>
            <person name="Li H."/>
        </authorList>
    </citation>
    <scope>NUCLEOTIDE SEQUENCE [LARGE SCALE GENOMIC DNA]</scope>
    <source>
        <strain evidence="14">Lab_2022b</strain>
    </source>
</reference>
<protein>
    <recommendedName>
        <fullName evidence="5">Evolutionarily conserved signaling intermediate in Toll pathway, mitochondrial</fullName>
    </recommendedName>
</protein>
<keyword evidence="6" id="KW-0963">Cytoplasm</keyword>
<dbReference type="Proteomes" id="UP001461498">
    <property type="component" value="Unassembled WGS sequence"/>
</dbReference>
<keyword evidence="15" id="KW-1185">Reference proteome</keyword>